<protein>
    <submittedName>
        <fullName evidence="2">Polymer-forming cytoskeletal protein</fullName>
    </submittedName>
</protein>
<keyword evidence="3" id="KW-1185">Reference proteome</keyword>
<reference evidence="2" key="1">
    <citation type="submission" date="2020-12" db="EMBL/GenBank/DDBJ databases">
        <title>Clostridium thailandense sp. nov., a novel acetogenic bacterium isolated from peat land soil in Thailand.</title>
        <authorList>
            <person name="Chaikitkaew S."/>
            <person name="Birkeland N.K."/>
        </authorList>
    </citation>
    <scope>NUCLEOTIDE SEQUENCE</scope>
    <source>
        <strain evidence="2">DSM 17425</strain>
    </source>
</reference>
<dbReference type="AlphaFoldDB" id="A0A934I4E6"/>
<evidence type="ECO:0000313" key="3">
    <source>
        <dbReference type="Proteomes" id="UP000622687"/>
    </source>
</evidence>
<dbReference type="Proteomes" id="UP000622687">
    <property type="component" value="Unassembled WGS sequence"/>
</dbReference>
<organism evidence="2 3">
    <name type="scientific">Clostridium aciditolerans</name>
    <dbReference type="NCBI Taxonomy" id="339861"/>
    <lineage>
        <taxon>Bacteria</taxon>
        <taxon>Bacillati</taxon>
        <taxon>Bacillota</taxon>
        <taxon>Clostridia</taxon>
        <taxon>Eubacteriales</taxon>
        <taxon>Clostridiaceae</taxon>
        <taxon>Clostridium</taxon>
    </lineage>
</organism>
<dbReference type="PANTHER" id="PTHR35024:SF4">
    <property type="entry name" value="POLYMER-FORMING CYTOSKELETAL PROTEIN"/>
    <property type="match status" value="1"/>
</dbReference>
<sequence length="243" mass="26399">MENRHDLKISGMTTSSGGFYKDVVVSGTARINGDLDCMNVNIDGLCKIIGNVKAKDIDINGESRLDGNLECEKIKVNGHSKISGNAVVKDMDISGAVNIDGSISAENMSIQGVVKVNGNCDSENFVSKGGFNISGLLNSGNVEVELYTKCKVKEIGGEKINVRKGTASIFNKLIKPIFTMMDIYDGLTAETIEGDDIYLENTKAKVVRGNNIRIGSNCEIDLIEYKNSFEQSEDTNVKENRKI</sequence>
<dbReference type="PANTHER" id="PTHR35024">
    <property type="entry name" value="HYPOTHETICAL CYTOSOLIC PROTEIN"/>
    <property type="match status" value="1"/>
</dbReference>
<dbReference type="EMBL" id="JAEEGB010000035">
    <property type="protein sequence ID" value="MBI6874781.1"/>
    <property type="molecule type" value="Genomic_DNA"/>
</dbReference>
<comment type="similarity">
    <text evidence="1">Belongs to the bactofilin family.</text>
</comment>
<evidence type="ECO:0000313" key="2">
    <source>
        <dbReference type="EMBL" id="MBI6874781.1"/>
    </source>
</evidence>
<name>A0A934I4E6_9CLOT</name>
<evidence type="ECO:0000256" key="1">
    <source>
        <dbReference type="ARBA" id="ARBA00044755"/>
    </source>
</evidence>
<gene>
    <name evidence="2" type="ORF">I6U51_19100</name>
</gene>
<comment type="caution">
    <text evidence="2">The sequence shown here is derived from an EMBL/GenBank/DDBJ whole genome shotgun (WGS) entry which is preliminary data.</text>
</comment>
<dbReference type="Pfam" id="PF04519">
    <property type="entry name" value="Bactofilin"/>
    <property type="match status" value="1"/>
</dbReference>
<proteinExistence type="inferred from homology"/>
<dbReference type="InterPro" id="IPR007607">
    <property type="entry name" value="BacA/B"/>
</dbReference>
<accession>A0A934I4E6</accession>